<feature type="compositionally biased region" description="Basic and acidic residues" evidence="1">
    <location>
        <begin position="595"/>
        <end position="630"/>
    </location>
</feature>
<feature type="region of interest" description="Disordered" evidence="1">
    <location>
        <begin position="422"/>
        <end position="539"/>
    </location>
</feature>
<dbReference type="InParanoid" id="A0A316YCJ1"/>
<dbReference type="EMBL" id="KZ819641">
    <property type="protein sequence ID" value="PWN87197.1"/>
    <property type="molecule type" value="Genomic_DNA"/>
</dbReference>
<sequence length="874" mass="95696">MKNKKATAVASTAALAMAAAVQAAPAVPTSSSGQNGDAASVISSLIAEAKPLPIPPPLPPNHPHAPLVVPLGVGAAIPTMLGGEEEVIHLALPAHHREQGPLHSHAHGETILVPLNGLPGVEMNEALVGVPIRKIGHRSRVHYRSGSPTSRSPDSKWIVWRKTDGSFGTTSKGHLANFGQAGGSPPSSPPRLQPQTSTSSTVVAVVMPEHQTTEAEDDCENDEIELTKRAHLTGLEPEPEPHDKKALHYFGQPQSKGEHEHVDGDEGPNDNDMRGDLFRRRASAPASPVAAAAASLARRSLVADKADEDLAVARRSLYRLSLGQESPRRYDFVAVGKDHDNDNDDYDYEDAFFDEDDFDDDAVSIRSPLTAHGVIFDVPTEVHHQHQHQHRQPRQHHHHHQQARDLFETHVRPFLGRRGLTDEVQAPPAKRDYHSHGPHYHNSGSYSPNSIDSHGGMGRSRGMYKRGLDPHEPREHDAFAEDEGEDELERRSHKSGSEAGRRWGRPRHHGKRSIEPRAVGEYGPAEWGGPGPMPVEKRSVGLDMGKRRNMDRITDMNSVREMQLRDVAGVAPLTEANLDLLRRTAESESEPAQQLEKRWRFGSRHSDGCSTHDRNCHKKAESDYYSRRDESDPDNLDGPLKRRNVEPEVYPGRGKSKAHHAPNEEAATKPEGEEEEEEGERVEKRSVTCNAQGGGRCFASDGASQTNGKREAAEASGIQMEKRAMAAPDYLVTKRPLGGARLQKRMVAGTPPFSSGKCGLGCSRRQRSQFEVNAMPMVHKRGLQGELPLQKRFKAKKLGAEKQAGGSNLATMSMTKKGGFKTETTKPNPKRKPKRKPKVEAEAKPVTKPTTKPEGKPEGLPKGNPAETGMETAL</sequence>
<feature type="compositionally biased region" description="Basic and acidic residues" evidence="1">
    <location>
        <begin position="466"/>
        <end position="479"/>
    </location>
</feature>
<evidence type="ECO:0000256" key="1">
    <source>
        <dbReference type="SAM" id="MobiDB-lite"/>
    </source>
</evidence>
<dbReference type="GeneID" id="37042076"/>
<keyword evidence="2" id="KW-0732">Signal</keyword>
<feature type="region of interest" description="Disordered" evidence="1">
    <location>
        <begin position="584"/>
        <end position="717"/>
    </location>
</feature>
<dbReference type="AlphaFoldDB" id="A0A316YCJ1"/>
<evidence type="ECO:0000313" key="3">
    <source>
        <dbReference type="EMBL" id="PWN87197.1"/>
    </source>
</evidence>
<dbReference type="RefSeq" id="XP_025374395.1">
    <property type="nucleotide sequence ID" value="XM_025520160.1"/>
</dbReference>
<feature type="compositionally biased region" description="Polar residues" evidence="1">
    <location>
        <begin position="442"/>
        <end position="452"/>
    </location>
</feature>
<evidence type="ECO:0000313" key="4">
    <source>
        <dbReference type="Proteomes" id="UP000245768"/>
    </source>
</evidence>
<feature type="chain" id="PRO_5016278257" evidence="2">
    <location>
        <begin position="24"/>
        <end position="874"/>
    </location>
</feature>
<feature type="region of interest" description="Disordered" evidence="1">
    <location>
        <begin position="796"/>
        <end position="874"/>
    </location>
</feature>
<proteinExistence type="predicted"/>
<keyword evidence="4" id="KW-1185">Reference proteome</keyword>
<reference evidence="3 4" key="1">
    <citation type="journal article" date="2018" name="Mol. Biol. Evol.">
        <title>Broad Genomic Sampling Reveals a Smut Pathogenic Ancestry of the Fungal Clade Ustilaginomycotina.</title>
        <authorList>
            <person name="Kijpornyongpan T."/>
            <person name="Mondo S.J."/>
            <person name="Barry K."/>
            <person name="Sandor L."/>
            <person name="Lee J."/>
            <person name="Lipzen A."/>
            <person name="Pangilinan J."/>
            <person name="LaButti K."/>
            <person name="Hainaut M."/>
            <person name="Henrissat B."/>
            <person name="Grigoriev I.V."/>
            <person name="Spatafora J.W."/>
            <person name="Aime M.C."/>
        </authorList>
    </citation>
    <scope>NUCLEOTIDE SEQUENCE [LARGE SCALE GENOMIC DNA]</scope>
    <source>
        <strain evidence="3 4">MCA 4198</strain>
    </source>
</reference>
<evidence type="ECO:0000256" key="2">
    <source>
        <dbReference type="SAM" id="SignalP"/>
    </source>
</evidence>
<feature type="signal peptide" evidence="2">
    <location>
        <begin position="1"/>
        <end position="23"/>
    </location>
</feature>
<feature type="compositionally biased region" description="Low complexity" evidence="1">
    <location>
        <begin position="815"/>
        <end position="827"/>
    </location>
</feature>
<protein>
    <submittedName>
        <fullName evidence="3">Uncharacterized protein</fullName>
    </submittedName>
</protein>
<feature type="compositionally biased region" description="Basic residues" evidence="1">
    <location>
        <begin position="828"/>
        <end position="837"/>
    </location>
</feature>
<feature type="compositionally biased region" description="Polar residues" evidence="1">
    <location>
        <begin position="805"/>
        <end position="814"/>
    </location>
</feature>
<organism evidence="3 4">
    <name type="scientific">Acaromyces ingoldii</name>
    <dbReference type="NCBI Taxonomy" id="215250"/>
    <lineage>
        <taxon>Eukaryota</taxon>
        <taxon>Fungi</taxon>
        <taxon>Dikarya</taxon>
        <taxon>Basidiomycota</taxon>
        <taxon>Ustilaginomycotina</taxon>
        <taxon>Exobasidiomycetes</taxon>
        <taxon>Exobasidiales</taxon>
        <taxon>Cryptobasidiaceae</taxon>
        <taxon>Acaromyces</taxon>
    </lineage>
</organism>
<feature type="compositionally biased region" description="Basic and acidic residues" evidence="1">
    <location>
        <begin position="838"/>
        <end position="859"/>
    </location>
</feature>
<gene>
    <name evidence="3" type="ORF">FA10DRAFT_262937</name>
</gene>
<accession>A0A316YCJ1</accession>
<dbReference type="Proteomes" id="UP000245768">
    <property type="component" value="Unassembled WGS sequence"/>
</dbReference>
<feature type="region of interest" description="Disordered" evidence="1">
    <location>
        <begin position="170"/>
        <end position="200"/>
    </location>
</feature>
<feature type="compositionally biased region" description="Basic and acidic residues" evidence="1">
    <location>
        <begin position="661"/>
        <end position="671"/>
    </location>
</feature>
<name>A0A316YCJ1_9BASI</name>
<feature type="compositionally biased region" description="Basic residues" evidence="1">
    <location>
        <begin position="502"/>
        <end position="511"/>
    </location>
</feature>